<feature type="region of interest" description="Disordered" evidence="1">
    <location>
        <begin position="655"/>
        <end position="681"/>
    </location>
</feature>
<feature type="transmembrane region" description="Helical" evidence="2">
    <location>
        <begin position="1690"/>
        <end position="1707"/>
    </location>
</feature>
<name>A0A1I0KGJ0_9BACT</name>
<evidence type="ECO:0000256" key="1">
    <source>
        <dbReference type="SAM" id="MobiDB-lite"/>
    </source>
</evidence>
<dbReference type="NCBIfam" id="NF033510">
    <property type="entry name" value="Ca_tandemer"/>
    <property type="match status" value="11"/>
</dbReference>
<feature type="domain" description="Bacterial Ig-like" evidence="4">
    <location>
        <begin position="1409"/>
        <end position="1485"/>
    </location>
</feature>
<dbReference type="PANTHER" id="PTHR34677">
    <property type="match status" value="1"/>
</dbReference>
<feature type="domain" description="Bacterial Ig-like" evidence="4">
    <location>
        <begin position="1035"/>
        <end position="1113"/>
    </location>
</feature>
<dbReference type="RefSeq" id="WP_143076112.1">
    <property type="nucleotide sequence ID" value="NZ_FOIJ01000010.1"/>
</dbReference>
<feature type="domain" description="Bacterial Ig-like" evidence="4">
    <location>
        <begin position="570"/>
        <end position="648"/>
    </location>
</feature>
<evidence type="ECO:0000256" key="3">
    <source>
        <dbReference type="SAM" id="SignalP"/>
    </source>
</evidence>
<feature type="compositionally biased region" description="Polar residues" evidence="1">
    <location>
        <begin position="661"/>
        <end position="681"/>
    </location>
</feature>
<dbReference type="InterPro" id="IPR017756">
    <property type="entry name" value="TM_Gly-Cys-Arg_CS"/>
</dbReference>
<feature type="domain" description="Bacterial Ig-like" evidence="4">
    <location>
        <begin position="663"/>
        <end position="741"/>
    </location>
</feature>
<proteinExistence type="predicted"/>
<dbReference type="InterPro" id="IPR013783">
    <property type="entry name" value="Ig-like_fold"/>
</dbReference>
<dbReference type="NCBIfam" id="NF047640">
    <property type="entry name" value="gliding_AgmC_N"/>
    <property type="match status" value="1"/>
</dbReference>
<keyword evidence="2" id="KW-1133">Transmembrane helix</keyword>
<dbReference type="NCBIfam" id="TIGR03901">
    <property type="entry name" value="MYXO-CTERM"/>
    <property type="match status" value="1"/>
</dbReference>
<dbReference type="Gene3D" id="2.60.40.1800">
    <property type="match status" value="9"/>
</dbReference>
<dbReference type="InterPro" id="IPR058184">
    <property type="entry name" value="AgmC-like_N"/>
</dbReference>
<feature type="domain" description="Bacterial Ig-like" evidence="4">
    <location>
        <begin position="850"/>
        <end position="927"/>
    </location>
</feature>
<evidence type="ECO:0000259" key="4">
    <source>
        <dbReference type="Pfam" id="PF19077"/>
    </source>
</evidence>
<keyword evidence="2" id="KW-0812">Transmembrane</keyword>
<dbReference type="Pfam" id="PF19077">
    <property type="entry name" value="Big_13"/>
    <property type="match status" value="11"/>
</dbReference>
<feature type="domain" description="Bacterial Ig-like" evidence="4">
    <location>
        <begin position="1314"/>
        <end position="1392"/>
    </location>
</feature>
<feature type="region of interest" description="Disordered" evidence="1">
    <location>
        <begin position="747"/>
        <end position="768"/>
    </location>
</feature>
<feature type="domain" description="Bacterial Ig-like" evidence="4">
    <location>
        <begin position="756"/>
        <end position="834"/>
    </location>
</feature>
<dbReference type="EMBL" id="FOIJ01000010">
    <property type="protein sequence ID" value="SEU22747.1"/>
    <property type="molecule type" value="Genomic_DNA"/>
</dbReference>
<sequence length="1712" mass="166480">MNSAFLKNSLRTALLALLACALPALAAPDNVLLGTGRDGAFAAGSLNQVINRYAQVTVPRAPGDTTLTVGDATGFAVGQLVMVIQMTGIVPEPPSGGTGPIDLSNDPVGRWEFARLSAVSGTTLTVNAPLIHSYAANVTQVIWVPEYTTVNIGTGRSLTAAVWNGTTGGVLAFLATGAVTNLGGITVSGKGFRGGKPVVDTSGTTGCGGLDEAPPAGAQKGEGVAFTRYGPLQTGRGEVANGGGGGVCLKSGGGGGGNAGSGGQGGNSYLDEFGTEDSGNRPVGGVGGLALTLSLADRLMMGGGGGAGHSTDGTSRPGGEGGGILFIRATQMTGVGTVTANGLSVTPSSGTDAAGGGGAGGSAYLRFATTAATTPPCGIWQSTGGRGGDADLEVGPGGGGGGGRIYYQRAGTTCLPSGTAAIGATPGGQPNPAVGTSYGAQSGTNGSTVRVAGSYPTALPPTPVVVTPANGSLTNNPTPTYTGTLPTPFPAGTQVAVFVDGAQVALVTPSASGDWSVAPGTSLGQGPHTVYAVAFLPDQVVYGNSSNTNTFTVDSIPPAAPVVSTPANGSTTNDSTPAYSGTAEPGSTVTIIVDGTTVGTAVTTPGGSWTFTPTTPLPDGPHTVSATATDAAGNTGPASNTNTFTVDTTPPAAPVVSTPANGSTTNDSTPTYSGTAEPGSTVTIIVDGTPVGTAVTTPGGNWTFTPTTPLPDGPHTVSATATDAVGNTGPASSPNTFTVDTTAPAAPVVTTPANGSTTNDTTPTYSGTAEAGSTVTIIVDGTAVGTTTATPGGTWTFTPTTPLADGPHTVSATATDTAGNTSPASNTNTFTVDTTEPIAPVVLTPGNFSTTNDSTPTYSGTAEPGSTVTVIVDGTVVGTAVTTPGGTWTFTPTTPLPDGQHSVRATATDAAGNTSPASNTNVFTVDTTAPAAPVVTTPANNSVTNDNTPTYSGTAEPGSTVTVYVDGSPVGTAVTTPGGTWTFTPTTPLVEGSHTVSATATDTAGNTGPASNTNVFIVDTAAPAAPVVSTPANGSTTSDTTPTYSGTAEAGSTVTVYVDGTAVGTTTAAPGGTWTFTPTTPLADGPHTVNVTATDGAGNTSPASNTNTFTVDTAAPAAPVVTTPANGSLINDATPTYSGTAEPGSTVTVIVDGTSVGTATADASGNWSFTPTTPLAEGPHTVSATATDAAGNTSPASNTNTFTVDTAAPAAPVVVTPANGSTTSDNTPTYSGTAEPGSTVTVIVDGTSVGTTTADASGNWTLTPTAGLASGPHTVSATATDAAGNTSPASNTNTFTVDADPPGAPVVVTPANGSVTNDTTPTFSGTAEPGTTVTLSLGGTEYATGIPVDASGNWSYTPTAPLPDGTYAVSAVAIDAVGNASPASNTNTFTVDATAPTAPVITSPADGSSTGDTTPTISGTAEPGTTVTVIIDGTPVGTVPVDASGNWSYTPTTPLSEGPHTVTATATDPAGNTGPAPAPVDFIVDESLPGTPEVTSPTDGSATNDPTPVISGTAEPGTTVTVTIDGTVVGTAPVDAAGNWTFTPPAPLSDGPHTVTVTATDITGNVSAPSIPVTFTVDTAAPETEIVSGPEGSTPDRDATFSFSSNEEGVTYECSLDGGDFVPCTNPVTFPGLAEGGHVLEVRARDAAGNVDGTPATRTWTVTGPGEEPPPGDDLNFLGDGMGCASAGSSPSSLAVMGLALLAALGFRRRRA</sequence>
<keyword evidence="2" id="KW-0472">Membrane</keyword>
<feature type="domain" description="Bacterial Ig-like" evidence="4">
    <location>
        <begin position="1128"/>
        <end position="1206"/>
    </location>
</feature>
<feature type="compositionally biased region" description="Polar residues" evidence="1">
    <location>
        <begin position="1493"/>
        <end position="1506"/>
    </location>
</feature>
<dbReference type="PANTHER" id="PTHR34677:SF3">
    <property type="entry name" value="BACTERIAL IG-LIKE DOMAIN-CONTAINING PROTEIN"/>
    <property type="match status" value="1"/>
</dbReference>
<evidence type="ECO:0000256" key="2">
    <source>
        <dbReference type="SAM" id="Phobius"/>
    </source>
</evidence>
<keyword evidence="3" id="KW-0732">Signal</keyword>
<dbReference type="Proteomes" id="UP000199181">
    <property type="component" value="Unassembled WGS sequence"/>
</dbReference>
<dbReference type="InterPro" id="IPR044016">
    <property type="entry name" value="Big_13"/>
</dbReference>
<feature type="region of interest" description="Disordered" evidence="1">
    <location>
        <begin position="1491"/>
        <end position="1517"/>
    </location>
</feature>
<feature type="domain" description="Bacterial Ig-like" evidence="4">
    <location>
        <begin position="1501"/>
        <end position="1579"/>
    </location>
</feature>
<feature type="region of interest" description="Disordered" evidence="1">
    <location>
        <begin position="1400"/>
        <end position="1423"/>
    </location>
</feature>
<feature type="compositionally biased region" description="Polar residues" evidence="1">
    <location>
        <begin position="846"/>
        <end position="862"/>
    </location>
</feature>
<feature type="region of interest" description="Disordered" evidence="1">
    <location>
        <begin position="1216"/>
        <end position="1238"/>
    </location>
</feature>
<dbReference type="NCBIfam" id="TIGR03382">
    <property type="entry name" value="GC_trans_RRR"/>
    <property type="match status" value="1"/>
</dbReference>
<feature type="domain" description="Bacterial Ig-like" evidence="4">
    <location>
        <begin position="1221"/>
        <end position="1298"/>
    </location>
</feature>
<feature type="compositionally biased region" description="Gly residues" evidence="1">
    <location>
        <begin position="256"/>
        <end position="266"/>
    </location>
</feature>
<feature type="region of interest" description="Disordered" evidence="1">
    <location>
        <begin position="841"/>
        <end position="862"/>
    </location>
</feature>
<feature type="chain" id="PRO_5011446465" evidence="3">
    <location>
        <begin position="27"/>
        <end position="1712"/>
    </location>
</feature>
<feature type="compositionally biased region" description="Polar residues" evidence="1">
    <location>
        <begin position="565"/>
        <end position="579"/>
    </location>
</feature>
<feature type="compositionally biased region" description="Polar residues" evidence="1">
    <location>
        <begin position="1219"/>
        <end position="1238"/>
    </location>
</feature>
<evidence type="ECO:0000313" key="6">
    <source>
        <dbReference type="Proteomes" id="UP000199181"/>
    </source>
</evidence>
<feature type="compositionally biased region" description="Polar residues" evidence="1">
    <location>
        <begin position="1405"/>
        <end position="1423"/>
    </location>
</feature>
<feature type="region of interest" description="Disordered" evidence="1">
    <location>
        <begin position="564"/>
        <end position="583"/>
    </location>
</feature>
<feature type="region of interest" description="Disordered" evidence="1">
    <location>
        <begin position="256"/>
        <end position="281"/>
    </location>
</feature>
<feature type="signal peptide" evidence="3">
    <location>
        <begin position="1"/>
        <end position="26"/>
    </location>
</feature>
<reference evidence="6" key="1">
    <citation type="submission" date="2016-10" db="EMBL/GenBank/DDBJ databases">
        <authorList>
            <person name="Varghese N."/>
            <person name="Submissions S."/>
        </authorList>
    </citation>
    <scope>NUCLEOTIDE SEQUENCE [LARGE SCALE GENOMIC DNA]</scope>
    <source>
        <strain evidence="6">DSM 16858</strain>
    </source>
</reference>
<gene>
    <name evidence="5" type="ORF">SAMN05443639_110166</name>
</gene>
<protein>
    <submittedName>
        <fullName evidence="5">Myxococcales GC_trans_RRR domain-containing protein/MYXO-CTERM domain-containing protein</fullName>
    </submittedName>
</protein>
<evidence type="ECO:0000313" key="5">
    <source>
        <dbReference type="EMBL" id="SEU22747.1"/>
    </source>
</evidence>
<dbReference type="InterPro" id="IPR024038">
    <property type="entry name" value="MYXO-CTERM"/>
</dbReference>
<keyword evidence="6" id="KW-1185">Reference proteome</keyword>
<accession>A0A1I0KGJ0</accession>
<feature type="region of interest" description="Disordered" evidence="1">
    <location>
        <begin position="933"/>
        <end position="958"/>
    </location>
</feature>
<feature type="compositionally biased region" description="Polar residues" evidence="1">
    <location>
        <begin position="754"/>
        <end position="768"/>
    </location>
</feature>
<organism evidence="5 6">
    <name type="scientific">Stigmatella erecta</name>
    <dbReference type="NCBI Taxonomy" id="83460"/>
    <lineage>
        <taxon>Bacteria</taxon>
        <taxon>Pseudomonadati</taxon>
        <taxon>Myxococcota</taxon>
        <taxon>Myxococcia</taxon>
        <taxon>Myxococcales</taxon>
        <taxon>Cystobacterineae</taxon>
        <taxon>Archangiaceae</taxon>
        <taxon>Stigmatella</taxon>
    </lineage>
</organism>
<feature type="compositionally biased region" description="Polar residues" evidence="1">
    <location>
        <begin position="940"/>
        <end position="958"/>
    </location>
</feature>
<dbReference type="Gene3D" id="2.60.40.10">
    <property type="entry name" value="Immunoglobulins"/>
    <property type="match status" value="2"/>
</dbReference>
<feature type="domain" description="Bacterial Ig-like" evidence="4">
    <location>
        <begin position="939"/>
        <end position="1020"/>
    </location>
</feature>